<keyword evidence="1" id="KW-1133">Transmembrane helix</keyword>
<evidence type="ECO:0008006" key="4">
    <source>
        <dbReference type="Google" id="ProtNLM"/>
    </source>
</evidence>
<dbReference type="SUPFAM" id="SSF52266">
    <property type="entry name" value="SGNH hydrolase"/>
    <property type="match status" value="1"/>
</dbReference>
<evidence type="ECO:0000313" key="2">
    <source>
        <dbReference type="EMBL" id="PWK23071.1"/>
    </source>
</evidence>
<dbReference type="GO" id="GO:0004622">
    <property type="term" value="F:phosphatidylcholine lysophospholipase activity"/>
    <property type="evidence" value="ECO:0007669"/>
    <property type="project" value="TreeGrafter"/>
</dbReference>
<keyword evidence="1" id="KW-0472">Membrane</keyword>
<dbReference type="Proteomes" id="UP000245667">
    <property type="component" value="Unassembled WGS sequence"/>
</dbReference>
<sequence length="549" mass="63405">MNKKTIFKIIAILLPLFLILILELMLRFFGYGDTYRLFNKVTSENNTEYLVMNSSISKKYFKHTGFHSDNQSDLFLKKKTNNTFRVFVQGASTVVGFPFYKNGSFPRMLKHRLALTFPDKNIEIVNTGITAVNSYTLWDLSEKIIEQEPDLVIIYAGHNEYYGALGVGSTVSIGNYPSLVRTYLKLKDSRFFQLLENGYSMVFKSKAKTNYTVEETTLMEVMAKEQQIPMDSEVYNAGIDQFKDNLDKILKRYQDNGIPVIISTVVSNERDIKPFISADLDEDGFEEALKNNRTEVYKIANENALAAYKLGQFYRNQQQDSACKYFHMAKELDFLRFRAPEKINDVIIESSQREGVYLVDAKKALRAHSNSGFIDNGLLTEHVHPNVKGNFILADAFYNKIKELQLLDNWDNFIAYEEAINDIPITRIDSIKGKLIIDDLKQSWPYNLKMSGTNPVALYNSIKSPTYEERKAIDLYAGREKWQDVMREAYHTYERDGDFENALKVAQSLISEFPEQPKVYEMAGNICLKMNRVAYADYYFEKGNQLKRK</sequence>
<keyword evidence="1" id="KW-0812">Transmembrane</keyword>
<dbReference type="Gene3D" id="3.40.50.1110">
    <property type="entry name" value="SGNH hydrolase"/>
    <property type="match status" value="1"/>
</dbReference>
<dbReference type="SUPFAM" id="SSF48452">
    <property type="entry name" value="TPR-like"/>
    <property type="match status" value="1"/>
</dbReference>
<gene>
    <name evidence="2" type="ORF">LX92_02400</name>
</gene>
<dbReference type="InterPro" id="IPR036514">
    <property type="entry name" value="SGNH_hydro_sf"/>
</dbReference>
<dbReference type="PANTHER" id="PTHR30383">
    <property type="entry name" value="THIOESTERASE 1/PROTEASE 1/LYSOPHOSPHOLIPASE L1"/>
    <property type="match status" value="1"/>
</dbReference>
<comment type="caution">
    <text evidence="2">The sequence shown here is derived from an EMBL/GenBank/DDBJ whole genome shotgun (WGS) entry which is preliminary data.</text>
</comment>
<name>A0A316DY81_9FLAO</name>
<reference evidence="2 3" key="1">
    <citation type="submission" date="2018-05" db="EMBL/GenBank/DDBJ databases">
        <title>Genomic Encyclopedia of Archaeal and Bacterial Type Strains, Phase II (KMG-II): from individual species to whole genera.</title>
        <authorList>
            <person name="Goeker M."/>
        </authorList>
    </citation>
    <scope>NUCLEOTIDE SEQUENCE [LARGE SCALE GENOMIC DNA]</scope>
    <source>
        <strain evidence="2 3">DSM 23514</strain>
    </source>
</reference>
<evidence type="ECO:0000256" key="1">
    <source>
        <dbReference type="SAM" id="Phobius"/>
    </source>
</evidence>
<accession>A0A316DY81</accession>
<dbReference type="PANTHER" id="PTHR30383:SF5">
    <property type="entry name" value="SGNH HYDROLASE-TYPE ESTERASE DOMAIN-CONTAINING PROTEIN"/>
    <property type="match status" value="1"/>
</dbReference>
<proteinExistence type="predicted"/>
<feature type="transmembrane region" description="Helical" evidence="1">
    <location>
        <begin position="6"/>
        <end position="26"/>
    </location>
</feature>
<dbReference type="InterPro" id="IPR011990">
    <property type="entry name" value="TPR-like_helical_dom_sf"/>
</dbReference>
<dbReference type="EMBL" id="QGGQ01000005">
    <property type="protein sequence ID" value="PWK23071.1"/>
    <property type="molecule type" value="Genomic_DNA"/>
</dbReference>
<dbReference type="InterPro" id="IPR051532">
    <property type="entry name" value="Ester_Hydrolysis_Enzymes"/>
</dbReference>
<protein>
    <recommendedName>
        <fullName evidence="4">GDSL-like lipase/acylhydrolase family protein</fullName>
    </recommendedName>
</protein>
<evidence type="ECO:0000313" key="3">
    <source>
        <dbReference type="Proteomes" id="UP000245667"/>
    </source>
</evidence>
<dbReference type="AlphaFoldDB" id="A0A316DY81"/>
<organism evidence="2 3">
    <name type="scientific">Maribacter polysiphoniae</name>
    <dbReference type="NCBI Taxonomy" id="429344"/>
    <lineage>
        <taxon>Bacteria</taxon>
        <taxon>Pseudomonadati</taxon>
        <taxon>Bacteroidota</taxon>
        <taxon>Flavobacteriia</taxon>
        <taxon>Flavobacteriales</taxon>
        <taxon>Flavobacteriaceae</taxon>
        <taxon>Maribacter</taxon>
    </lineage>
</organism>